<evidence type="ECO:0000259" key="1">
    <source>
        <dbReference type="Pfam" id="PF10090"/>
    </source>
</evidence>
<sequence length="214" mass="22632">MPLDIRVIELVASRICHDLVSPVGAIRNGLELIEEMEDEPAGGFLGEAVKLIEHSSGQADRRLRVFRLAYGLAGREQKGFGDTRSSAQGLLEGGRTTLDWPAGVPNDQLAFKRGAAKVLLNVIILADEALTHGGIITVAAEGDEQAGRFTITAAGRPGALKDESAAALAGTVAAADLTPRSIHAYMTGRFAEDDGYRVAATPAGPDRLVFTVEW</sequence>
<keyword evidence="2" id="KW-0614">Plasmid</keyword>
<dbReference type="InterPro" id="IPR036890">
    <property type="entry name" value="HATPase_C_sf"/>
</dbReference>
<dbReference type="RefSeq" id="WP_040134978.1">
    <property type="nucleotide sequence ID" value="NZ_CP007794.1"/>
</dbReference>
<evidence type="ECO:0000313" key="2">
    <source>
        <dbReference type="EMBL" id="AIB14694.1"/>
    </source>
</evidence>
<dbReference type="KEGG" id="abq:ABAZ39_22620"/>
<evidence type="ECO:0000313" key="3">
    <source>
        <dbReference type="Proteomes" id="UP000027186"/>
    </source>
</evidence>
<accession>A0A060DUS1</accession>
<dbReference type="Proteomes" id="UP000027186">
    <property type="component" value="Plasmid AbAZ39_p1"/>
</dbReference>
<dbReference type="Pfam" id="PF10090">
    <property type="entry name" value="HPTransfase"/>
    <property type="match status" value="1"/>
</dbReference>
<dbReference type="InterPro" id="IPR018762">
    <property type="entry name" value="ChpT_C"/>
</dbReference>
<protein>
    <recommendedName>
        <fullName evidence="1">Histidine phosphotransferase ChpT C-terminal domain-containing protein</fullName>
    </recommendedName>
</protein>
<geneLocation type="plasmid" evidence="2 3">
    <name>AbAZ39_p1</name>
</geneLocation>
<dbReference type="EMBL" id="CP007794">
    <property type="protein sequence ID" value="AIB14694.1"/>
    <property type="molecule type" value="Genomic_DNA"/>
</dbReference>
<name>A0A060DUS1_9PROT</name>
<reference evidence="2 3" key="1">
    <citation type="journal article" date="2014" name="Genome Announc.">
        <title>Complete Genome Sequence of the Model Rhizosphere Strain Azospirillum brasilense Az39, Successfully Applied in Agriculture.</title>
        <authorList>
            <person name="Rivera D."/>
            <person name="Revale S."/>
            <person name="Molina R."/>
            <person name="Gualpa J."/>
            <person name="Puente M."/>
            <person name="Maroniche G."/>
            <person name="Paris G."/>
            <person name="Baker D."/>
            <person name="Clavijo B."/>
            <person name="McLay K."/>
            <person name="Spaepen S."/>
            <person name="Perticari A."/>
            <person name="Vazquez M."/>
            <person name="Wisniewski-Dye F."/>
            <person name="Watkins C."/>
            <person name="Martinez-Abarca F."/>
            <person name="Vanderleyden J."/>
            <person name="Cassan F."/>
        </authorList>
    </citation>
    <scope>NUCLEOTIDE SEQUENCE [LARGE SCALE GENOMIC DNA]</scope>
    <source>
        <strain evidence="2 3">Az39</strain>
        <plasmid evidence="2">AbAZ39_p1</plasmid>
    </source>
</reference>
<dbReference type="Gene3D" id="3.30.565.10">
    <property type="entry name" value="Histidine kinase-like ATPase, C-terminal domain"/>
    <property type="match status" value="1"/>
</dbReference>
<proteinExistence type="predicted"/>
<feature type="domain" description="Histidine phosphotransferase ChpT C-terminal" evidence="1">
    <location>
        <begin position="80"/>
        <end position="202"/>
    </location>
</feature>
<gene>
    <name evidence="2" type="ORF">ABAZ39_22620</name>
</gene>
<dbReference type="AlphaFoldDB" id="A0A060DUS1"/>
<dbReference type="Gene3D" id="1.10.287.130">
    <property type="match status" value="1"/>
</dbReference>
<organism evidence="2 3">
    <name type="scientific">Azospirillum argentinense</name>
    <dbReference type="NCBI Taxonomy" id="2970906"/>
    <lineage>
        <taxon>Bacteria</taxon>
        <taxon>Pseudomonadati</taxon>
        <taxon>Pseudomonadota</taxon>
        <taxon>Alphaproteobacteria</taxon>
        <taxon>Rhodospirillales</taxon>
        <taxon>Azospirillaceae</taxon>
        <taxon>Azospirillum</taxon>
    </lineage>
</organism>